<dbReference type="RefSeq" id="WP_015556842.1">
    <property type="nucleotide sequence ID" value="NC_021038.1"/>
</dbReference>
<dbReference type="HAMAP" id="MF_01366">
    <property type="entry name" value="Ribosomal_uL13"/>
    <property type="match status" value="1"/>
</dbReference>
<reference evidence="6" key="1">
    <citation type="submission" date="2010-03" db="EMBL/GenBank/DDBJ databases">
        <title>The genome sequence of Synergistetes sp. SGP1.</title>
        <authorList>
            <consortium name="metaHIT consortium -- http://www.metahit.eu/"/>
            <person name="Pajon A."/>
            <person name="Turner K."/>
            <person name="Parkhill J."/>
            <person name="Wade W."/>
            <person name="Vartoukian S."/>
        </authorList>
    </citation>
    <scope>NUCLEOTIDE SEQUENCE [LARGE SCALE GENOMIC DNA]</scope>
    <source>
        <strain evidence="6">SGP1</strain>
    </source>
</reference>
<evidence type="ECO:0000256" key="2">
    <source>
        <dbReference type="ARBA" id="ARBA00022980"/>
    </source>
</evidence>
<evidence type="ECO:0000256" key="3">
    <source>
        <dbReference type="ARBA" id="ARBA00023274"/>
    </source>
</evidence>
<organism evidence="5 6">
    <name type="scientific">Fretibacterium fastidiosum</name>
    <dbReference type="NCBI Taxonomy" id="651822"/>
    <lineage>
        <taxon>Bacteria</taxon>
        <taxon>Thermotogati</taxon>
        <taxon>Synergistota</taxon>
        <taxon>Synergistia</taxon>
        <taxon>Synergistales</taxon>
        <taxon>Aminobacteriaceae</taxon>
        <taxon>Fretibacterium</taxon>
    </lineage>
</organism>
<dbReference type="AlphaFoldDB" id="A0AB94IY72"/>
<reference evidence="5 6" key="2">
    <citation type="submission" date="2010-03" db="EMBL/GenBank/DDBJ databases">
        <authorList>
            <person name="Pajon A."/>
        </authorList>
    </citation>
    <scope>NUCLEOTIDE SEQUENCE [LARGE SCALE GENOMIC DNA]</scope>
    <source>
        <strain evidence="5 6">SGP1</strain>
    </source>
</reference>
<evidence type="ECO:0000313" key="6">
    <source>
        <dbReference type="Proteomes" id="UP000008957"/>
    </source>
</evidence>
<keyword evidence="6" id="KW-1185">Reference proteome</keyword>
<dbReference type="PANTHER" id="PTHR11545:SF2">
    <property type="entry name" value="LARGE RIBOSOMAL SUBUNIT PROTEIN UL13M"/>
    <property type="match status" value="1"/>
</dbReference>
<dbReference type="PIRSF" id="PIRSF002181">
    <property type="entry name" value="Ribosomal_L13"/>
    <property type="match status" value="1"/>
</dbReference>
<evidence type="ECO:0000256" key="4">
    <source>
        <dbReference type="HAMAP-Rule" id="MF_01366"/>
    </source>
</evidence>
<dbReference type="Proteomes" id="UP000008957">
    <property type="component" value="Chromosome"/>
</dbReference>
<dbReference type="InterPro" id="IPR036899">
    <property type="entry name" value="Ribosomal_uL13_sf"/>
</dbReference>
<dbReference type="GO" id="GO:0017148">
    <property type="term" value="P:negative regulation of translation"/>
    <property type="evidence" value="ECO:0007669"/>
    <property type="project" value="TreeGrafter"/>
</dbReference>
<protein>
    <recommendedName>
        <fullName evidence="4">Large ribosomal subunit protein uL13</fullName>
    </recommendedName>
</protein>
<dbReference type="GO" id="GO:0003729">
    <property type="term" value="F:mRNA binding"/>
    <property type="evidence" value="ECO:0007669"/>
    <property type="project" value="TreeGrafter"/>
</dbReference>
<keyword evidence="3 4" id="KW-0687">Ribonucleoprotein</keyword>
<dbReference type="NCBIfam" id="TIGR01066">
    <property type="entry name" value="rplM_bact"/>
    <property type="match status" value="1"/>
</dbReference>
<name>A0AB94IY72_9BACT</name>
<comment type="subunit">
    <text evidence="4">Part of the 50S ribosomal subunit.</text>
</comment>
<sequence length="143" mass="15896">MAGSSSYLVKPGQVERKWYVIDAADRPVGRLASAIARILTGKNKPTYTPHVDTGDYVVVINAEKVKMTGKKATQSKWHYHTGHPGGYRAIPWARLVVEKPEFLLEHVVRGMLPRNRLKYASKLKVYAGPSHPHAAQAPETLDV</sequence>
<dbReference type="EMBL" id="FP929056">
    <property type="protein sequence ID" value="CBL28695.1"/>
    <property type="molecule type" value="Genomic_DNA"/>
</dbReference>
<dbReference type="Pfam" id="PF00572">
    <property type="entry name" value="Ribosomal_L13"/>
    <property type="match status" value="1"/>
</dbReference>
<dbReference type="InterPro" id="IPR005822">
    <property type="entry name" value="Ribosomal_uL13"/>
</dbReference>
<accession>A0AB94IY72</accession>
<dbReference type="KEGG" id="sbr:SY1_18080"/>
<evidence type="ECO:0000313" key="5">
    <source>
        <dbReference type="EMBL" id="CBL28695.1"/>
    </source>
</evidence>
<dbReference type="GO" id="GO:0022625">
    <property type="term" value="C:cytosolic large ribosomal subunit"/>
    <property type="evidence" value="ECO:0007669"/>
    <property type="project" value="TreeGrafter"/>
</dbReference>
<dbReference type="Gene3D" id="3.90.1180.10">
    <property type="entry name" value="Ribosomal protein L13"/>
    <property type="match status" value="1"/>
</dbReference>
<comment type="similarity">
    <text evidence="1 4">Belongs to the universal ribosomal protein uL13 family.</text>
</comment>
<dbReference type="InterPro" id="IPR005823">
    <property type="entry name" value="Ribosomal_uL13_bac-type"/>
</dbReference>
<proteinExistence type="inferred from homology"/>
<evidence type="ECO:0000256" key="1">
    <source>
        <dbReference type="ARBA" id="ARBA00006227"/>
    </source>
</evidence>
<dbReference type="SUPFAM" id="SSF52161">
    <property type="entry name" value="Ribosomal protein L13"/>
    <property type="match status" value="1"/>
</dbReference>
<keyword evidence="2 4" id="KW-0689">Ribosomal protein</keyword>
<gene>
    <name evidence="4" type="primary">rplM</name>
    <name evidence="5" type="ORF">SY1_18080</name>
</gene>
<dbReference type="GO" id="GO:0003735">
    <property type="term" value="F:structural constituent of ribosome"/>
    <property type="evidence" value="ECO:0007669"/>
    <property type="project" value="InterPro"/>
</dbReference>
<dbReference type="GO" id="GO:0006412">
    <property type="term" value="P:translation"/>
    <property type="evidence" value="ECO:0007669"/>
    <property type="project" value="UniProtKB-UniRule"/>
</dbReference>
<dbReference type="CDD" id="cd00392">
    <property type="entry name" value="Ribosomal_L13"/>
    <property type="match status" value="1"/>
</dbReference>
<comment type="function">
    <text evidence="4">This protein is one of the early assembly proteins of the 50S ribosomal subunit, although it is not seen to bind rRNA by itself. It is important during the early stages of 50S assembly.</text>
</comment>
<dbReference type="PANTHER" id="PTHR11545">
    <property type="entry name" value="RIBOSOMAL PROTEIN L13"/>
    <property type="match status" value="1"/>
</dbReference>